<evidence type="ECO:0000256" key="4">
    <source>
        <dbReference type="ARBA" id="ARBA00022694"/>
    </source>
</evidence>
<keyword evidence="9" id="KW-1185">Reference proteome</keyword>
<evidence type="ECO:0000256" key="2">
    <source>
        <dbReference type="ARBA" id="ARBA00008320"/>
    </source>
</evidence>
<evidence type="ECO:0000256" key="7">
    <source>
        <dbReference type="SAM" id="MobiDB-lite"/>
    </source>
</evidence>
<protein>
    <recommendedName>
        <fullName evidence="3 6">tRNA (adenine(58)-N(1))-methyltransferase non-catalytic subunit TRM6</fullName>
    </recommendedName>
</protein>
<keyword evidence="5 6" id="KW-0539">Nucleus</keyword>
<feature type="compositionally biased region" description="Basic and acidic residues" evidence="7">
    <location>
        <begin position="92"/>
        <end position="111"/>
    </location>
</feature>
<sequence length="477" mass="52589">MAEGDLHVVSNQSPDSRIAWEGCSVLLDINDGDRLVFARLSPASTLKVGNKKCSLRPLIGCPFGSLFQVDNGPKGPFLSLVPANSDGNTPEENEKEKDESQPKEETRDNRALIDNNSAQRLSGEDIDAMRREGASGDQIIEALISNSLTFGKKTAFSQEKYRQKKQKKYAPRVLMRRPFSRSICEAYFKKYPAKIGFLRVDTLSLLISLANVSAYSDVLVLDMVGGMVTGVVAERLGGTGTVCNTYFGVTPYPMDIVRMFNLSAEICCRILQSPLSELSATQENISEPPIVDEKARSSEPESNGESASFMEGDSSHSLCEPMGTSPTTENGQQMDISSTDKIDAISEENFSPFRRASKASKPGRPASQETVELWKKNGFTSLIIAAPELDTWTILQELLPLISYSAPFAIYHQYLQPLAICMHNLQASRMAIGLQISEPWLREYQVLPCRTHPLMQMSAFGGYILSGIRVCNRSEAQ</sequence>
<reference evidence="8 9" key="1">
    <citation type="submission" date="2021-07" db="EMBL/GenBank/DDBJ databases">
        <title>The Aristolochia fimbriata genome: insights into angiosperm evolution, floral development and chemical biosynthesis.</title>
        <authorList>
            <person name="Jiao Y."/>
        </authorList>
    </citation>
    <scope>NUCLEOTIDE SEQUENCE [LARGE SCALE GENOMIC DNA]</scope>
    <source>
        <strain evidence="8">IBCAS-2021</strain>
        <tissue evidence="8">Leaf</tissue>
    </source>
</reference>
<dbReference type="GO" id="GO:0030488">
    <property type="term" value="P:tRNA methylation"/>
    <property type="evidence" value="ECO:0007669"/>
    <property type="project" value="InterPro"/>
</dbReference>
<evidence type="ECO:0000256" key="1">
    <source>
        <dbReference type="ARBA" id="ARBA00004123"/>
    </source>
</evidence>
<accession>A0AAV7E2G0</accession>
<name>A0AAV7E2G0_ARIFI</name>
<evidence type="ECO:0000256" key="3">
    <source>
        <dbReference type="ARBA" id="ARBA00021704"/>
    </source>
</evidence>
<feature type="compositionally biased region" description="Polar residues" evidence="7">
    <location>
        <begin position="324"/>
        <end position="335"/>
    </location>
</feature>
<comment type="subunit">
    <text evidence="6">Heterotetramer.</text>
</comment>
<dbReference type="EMBL" id="JAINDJ010000007">
    <property type="protein sequence ID" value="KAG9443002.1"/>
    <property type="molecule type" value="Genomic_DNA"/>
</dbReference>
<keyword evidence="4 6" id="KW-0819">tRNA processing</keyword>
<comment type="similarity">
    <text evidence="2 6">Belongs to the TRM6/GCD10 family.</text>
</comment>
<dbReference type="PIRSF" id="PIRSF038170">
    <property type="entry name" value="tRNA_m1A_mtfrase"/>
    <property type="match status" value="1"/>
</dbReference>
<dbReference type="InterPro" id="IPR017423">
    <property type="entry name" value="TRM6"/>
</dbReference>
<evidence type="ECO:0000256" key="5">
    <source>
        <dbReference type="ARBA" id="ARBA00023242"/>
    </source>
</evidence>
<evidence type="ECO:0000313" key="9">
    <source>
        <dbReference type="Proteomes" id="UP000825729"/>
    </source>
</evidence>
<comment type="function">
    <text evidence="6">Substrate-binding subunit of tRNA (adenine-N1-)-methyltransferase, which catalyzes the formation of N1-methyladenine at position 58 (m1A58) in initiator methionyl-tRNA.</text>
</comment>
<dbReference type="Proteomes" id="UP000825729">
    <property type="component" value="Unassembled WGS sequence"/>
</dbReference>
<feature type="region of interest" description="Disordered" evidence="7">
    <location>
        <begin position="77"/>
        <end position="116"/>
    </location>
</feature>
<gene>
    <name evidence="8" type="ORF">H6P81_018856</name>
</gene>
<dbReference type="PANTHER" id="PTHR12945">
    <property type="entry name" value="TRANSLATION INITIATION FACTOR EIF3-RELATED"/>
    <property type="match status" value="1"/>
</dbReference>
<organism evidence="8 9">
    <name type="scientific">Aristolochia fimbriata</name>
    <name type="common">White veined hardy Dutchman's pipe vine</name>
    <dbReference type="NCBI Taxonomy" id="158543"/>
    <lineage>
        <taxon>Eukaryota</taxon>
        <taxon>Viridiplantae</taxon>
        <taxon>Streptophyta</taxon>
        <taxon>Embryophyta</taxon>
        <taxon>Tracheophyta</taxon>
        <taxon>Spermatophyta</taxon>
        <taxon>Magnoliopsida</taxon>
        <taxon>Magnoliidae</taxon>
        <taxon>Piperales</taxon>
        <taxon>Aristolochiaceae</taxon>
        <taxon>Aristolochia</taxon>
    </lineage>
</organism>
<comment type="subcellular location">
    <subcellularLocation>
        <location evidence="1 6">Nucleus</location>
    </subcellularLocation>
</comment>
<feature type="region of interest" description="Disordered" evidence="7">
    <location>
        <begin position="281"/>
        <end position="335"/>
    </location>
</feature>
<evidence type="ECO:0000256" key="6">
    <source>
        <dbReference type="PIRNR" id="PIRNR038170"/>
    </source>
</evidence>
<proteinExistence type="inferred from homology"/>
<dbReference type="GO" id="GO:0031515">
    <property type="term" value="C:tRNA (m1A) methyltransferase complex"/>
    <property type="evidence" value="ECO:0007669"/>
    <property type="project" value="UniProtKB-UniRule"/>
</dbReference>
<comment type="caution">
    <text evidence="8">The sequence shown here is derived from an EMBL/GenBank/DDBJ whole genome shotgun (WGS) entry which is preliminary data.</text>
</comment>
<dbReference type="GO" id="GO:0005634">
    <property type="term" value="C:nucleus"/>
    <property type="evidence" value="ECO:0007669"/>
    <property type="project" value="UniProtKB-SubCell"/>
</dbReference>
<evidence type="ECO:0000313" key="8">
    <source>
        <dbReference type="EMBL" id="KAG9443002.1"/>
    </source>
</evidence>
<dbReference type="PANTHER" id="PTHR12945:SF0">
    <property type="entry name" value="TRNA (ADENINE(58)-N(1))-METHYLTRANSFERASE NON-CATALYTIC SUBUNIT TRM6"/>
    <property type="match status" value="1"/>
</dbReference>
<dbReference type="AlphaFoldDB" id="A0AAV7E2G0"/>
<dbReference type="Pfam" id="PF04189">
    <property type="entry name" value="Gcd10p"/>
    <property type="match status" value="1"/>
</dbReference>